<accession>A0A0D2NLN7</accession>
<gene>
    <name evidence="3" type="ORF">HYPSUDRAFT_56493</name>
</gene>
<feature type="compositionally biased region" description="Acidic residues" evidence="2">
    <location>
        <begin position="503"/>
        <end position="531"/>
    </location>
</feature>
<evidence type="ECO:0000313" key="3">
    <source>
        <dbReference type="EMBL" id="KJA19789.1"/>
    </source>
</evidence>
<feature type="region of interest" description="Disordered" evidence="2">
    <location>
        <begin position="855"/>
        <end position="881"/>
    </location>
</feature>
<dbReference type="EMBL" id="KN817574">
    <property type="protein sequence ID" value="KJA19789.1"/>
    <property type="molecule type" value="Genomic_DNA"/>
</dbReference>
<dbReference type="AlphaFoldDB" id="A0A0D2NLN7"/>
<feature type="region of interest" description="Disordered" evidence="2">
    <location>
        <begin position="381"/>
        <end position="552"/>
    </location>
</feature>
<evidence type="ECO:0000256" key="1">
    <source>
        <dbReference type="SAM" id="Coils"/>
    </source>
</evidence>
<proteinExistence type="predicted"/>
<feature type="coiled-coil region" evidence="1">
    <location>
        <begin position="317"/>
        <end position="352"/>
    </location>
</feature>
<evidence type="ECO:0000256" key="2">
    <source>
        <dbReference type="SAM" id="MobiDB-lite"/>
    </source>
</evidence>
<sequence length="921" mass="102396">MAGPFPPGEPSQQKPGTSSLSTEQDVAPHSFGEASRENADDDEIMGDANSYDTPSADAENTGSRLFLPGGGVPTKSPPLLITAGPSNSDEPPYVAGRPPKRPRVDALEERDDRSGGITVELPKSHQIKKIKANNALTQQVETLRSLHKKTEDEHTRTLFEYRNEIKQRMDQIEAASQAERQRVVDLQAIIRSNEDAQARMVAAAAKREKTIEAAAQAERQRAADLQAIIKSNEDAQARMVATAAEREKAMIQMMQDLKKSNVEIQEQMRKDRDEAAAEIERLRLLTQVPQAAHQDTAGSTSSTVADYPMQPPENNAATEAIREYIQEQENTANAEKQRADELQTALNARTEEVEVTRRREAKARAQAAALKTANDNLLLKQAETEKKAAEECERLRAEKDREVSTARMQKQREANARGPRNTGSGSAAATSAEDHDMGSPSETSGAGTQKLPEPAPKPLQTPLAPPPPGLGPSILRNMRTKKALAQQSRMTRLRFRTPPNPEDKDECADGEEGDDEDDGDSEDDGDGEEHDEGPSSRQKSKGKEKASNRESFGDAHFMEPLIYRVVKKALIECGLPTPSPSPKKRTYTKSQAKQEVGLEAKTLSKDARNAISPKIRRVIKDAFKLEELEDWVMHVPATQVAIDAFDRHDVGSGPDPVDLRVDMWGRISSTWNAAVVQILLALVLVKLEEDALWLPKVSDSFLRTRITERLSAGRTTWKAMQPKRREDGDKETPQQVEDRVIKEKTLKEAANRAGTRRCTVEGLTVSKKYNSRWNAVHYMVVKKANEPGGSKEDLALWQWLLRMLEELGKEGMSSDESVVEEGGAPAYRVKRMPWRRTDVDKNLLLIDKQRYSGNGMISKKGNKPATRITTGDAGDSRRPAPPGRFRAMYNEAWVSKQHPVELENLRISEENFVWVEYYTIG</sequence>
<feature type="coiled-coil region" evidence="1">
    <location>
        <begin position="133"/>
        <end position="220"/>
    </location>
</feature>
<dbReference type="Proteomes" id="UP000054270">
    <property type="component" value="Unassembled WGS sequence"/>
</dbReference>
<feature type="compositionally biased region" description="Polar residues" evidence="2">
    <location>
        <begin position="50"/>
        <end position="63"/>
    </location>
</feature>
<feature type="region of interest" description="Disordered" evidence="2">
    <location>
        <begin position="1"/>
        <end position="117"/>
    </location>
</feature>
<keyword evidence="4" id="KW-1185">Reference proteome</keyword>
<feature type="region of interest" description="Disordered" evidence="2">
    <location>
        <begin position="716"/>
        <end position="736"/>
    </location>
</feature>
<feature type="compositionally biased region" description="Basic and acidic residues" evidence="2">
    <location>
        <begin position="723"/>
        <end position="736"/>
    </location>
</feature>
<feature type="compositionally biased region" description="Polar residues" evidence="2">
    <location>
        <begin position="10"/>
        <end position="24"/>
    </location>
</feature>
<feature type="coiled-coil region" evidence="1">
    <location>
        <begin position="254"/>
        <end position="285"/>
    </location>
</feature>
<keyword evidence="1" id="KW-0175">Coiled coil</keyword>
<dbReference type="STRING" id="945553.A0A0D2NLN7"/>
<feature type="compositionally biased region" description="Basic and acidic residues" evidence="2">
    <location>
        <begin position="382"/>
        <end position="415"/>
    </location>
</feature>
<feature type="compositionally biased region" description="Low complexity" evidence="2">
    <location>
        <begin position="422"/>
        <end position="431"/>
    </location>
</feature>
<dbReference type="OMA" id="WVEYYTI"/>
<organism evidence="3 4">
    <name type="scientific">Hypholoma sublateritium (strain FD-334 SS-4)</name>
    <dbReference type="NCBI Taxonomy" id="945553"/>
    <lineage>
        <taxon>Eukaryota</taxon>
        <taxon>Fungi</taxon>
        <taxon>Dikarya</taxon>
        <taxon>Basidiomycota</taxon>
        <taxon>Agaricomycotina</taxon>
        <taxon>Agaricomycetes</taxon>
        <taxon>Agaricomycetidae</taxon>
        <taxon>Agaricales</taxon>
        <taxon>Agaricineae</taxon>
        <taxon>Strophariaceae</taxon>
        <taxon>Hypholoma</taxon>
    </lineage>
</organism>
<protein>
    <submittedName>
        <fullName evidence="3">Uncharacterized protein</fullName>
    </submittedName>
</protein>
<feature type="compositionally biased region" description="Pro residues" evidence="2">
    <location>
        <begin position="453"/>
        <end position="470"/>
    </location>
</feature>
<dbReference type="OrthoDB" id="3070190at2759"/>
<feature type="region of interest" description="Disordered" evidence="2">
    <location>
        <begin position="288"/>
        <end position="313"/>
    </location>
</feature>
<reference evidence="4" key="1">
    <citation type="submission" date="2014-04" db="EMBL/GenBank/DDBJ databases">
        <title>Evolutionary Origins and Diversification of the Mycorrhizal Mutualists.</title>
        <authorList>
            <consortium name="DOE Joint Genome Institute"/>
            <consortium name="Mycorrhizal Genomics Consortium"/>
            <person name="Kohler A."/>
            <person name="Kuo A."/>
            <person name="Nagy L.G."/>
            <person name="Floudas D."/>
            <person name="Copeland A."/>
            <person name="Barry K.W."/>
            <person name="Cichocki N."/>
            <person name="Veneault-Fourrey C."/>
            <person name="LaButti K."/>
            <person name="Lindquist E.A."/>
            <person name="Lipzen A."/>
            <person name="Lundell T."/>
            <person name="Morin E."/>
            <person name="Murat C."/>
            <person name="Riley R."/>
            <person name="Ohm R."/>
            <person name="Sun H."/>
            <person name="Tunlid A."/>
            <person name="Henrissat B."/>
            <person name="Grigoriev I.V."/>
            <person name="Hibbett D.S."/>
            <person name="Martin F."/>
        </authorList>
    </citation>
    <scope>NUCLEOTIDE SEQUENCE [LARGE SCALE GENOMIC DNA]</scope>
    <source>
        <strain evidence="4">FD-334 SS-4</strain>
    </source>
</reference>
<feature type="compositionally biased region" description="Basic and acidic residues" evidence="2">
    <location>
        <begin position="102"/>
        <end position="114"/>
    </location>
</feature>
<evidence type="ECO:0000313" key="4">
    <source>
        <dbReference type="Proteomes" id="UP000054270"/>
    </source>
</evidence>
<name>A0A0D2NLN7_HYPSF</name>
<feature type="compositionally biased region" description="Basic and acidic residues" evidence="2">
    <location>
        <begin position="541"/>
        <end position="552"/>
    </location>
</feature>